<protein>
    <recommendedName>
        <fullName evidence="3">DRBM domain-containing protein</fullName>
    </recommendedName>
</protein>
<dbReference type="PANTHER" id="PTHR35083:SF2">
    <property type="entry name" value="CHROMOSOME 17 CXORF38 HOMOLOG"/>
    <property type="match status" value="1"/>
</dbReference>
<dbReference type="InterPro" id="IPR014720">
    <property type="entry name" value="dsRBD_dom"/>
</dbReference>
<proteinExistence type="predicted"/>
<dbReference type="SUPFAM" id="SSF54768">
    <property type="entry name" value="dsRNA-binding domain-like"/>
    <property type="match status" value="1"/>
</dbReference>
<dbReference type="PANTHER" id="PTHR35083">
    <property type="entry name" value="RGD1565685 PROTEIN"/>
    <property type="match status" value="1"/>
</dbReference>
<evidence type="ECO:0000313" key="4">
    <source>
        <dbReference type="EMBL" id="KPP62485.1"/>
    </source>
</evidence>
<dbReference type="InterPro" id="IPR027897">
    <property type="entry name" value="DUF4559"/>
</dbReference>
<dbReference type="Proteomes" id="UP000034805">
    <property type="component" value="Unassembled WGS sequence"/>
</dbReference>
<feature type="coiled-coil region" evidence="2">
    <location>
        <begin position="556"/>
        <end position="583"/>
    </location>
</feature>
<sequence length="977" mass="110636">PRLLEFLASPRGSAACVEKDFKSHDALRGPSATPMRKCGDRIAPRWLPSCNGLWTLRGARSMGFEQLGVRLNDAGYKNWLKAGYCLLRVRDALHGYLDNEMKRFHRGLLSANPALRSGQRCRGACKPRGTQFSSACPACGQWRTEILRHHTNRAGQAYMPRGQAKITRPDQCDAAALLNLINFCDHFSFIEQRAVREVIRHRNELMHSSEMKVSAQWMTHFHGSLDRLLLQLRHVPGIAAAAQEIQEILFVDWSVSIPGSDRVDGAQREGLEPEHISHVETQLLRERLQELLLCTDGQAPPDPQTIERKPGAVRHSWDFHCTRIVVSSHRSFGEGRASAGRDSSAAGDWGRVFRVTVGWYQRRAPGNMASYRRFSDESYKNWLKTTMSLQLLRAGLRRFVEDETETFHDSLRSRVGDARCHANCDVRGQPLKVPPVCEACRLWRDEILENHSNKNGRIYWNNCRPFKWSSEKWEVAKVTNVRNQMMHSPEMKVKKEEMEQHLKKILELAERLQMHAPEMEKLKEEIAQSIEVEGLRDFLDQNKDLLEELRPQVEQLNEIQQKVQQHDQQLSVLTEKVENLERINNGYTGKVEVNGQTFTGHLIHRNIKAAHQEVSKLALEQLSSSTQSLQITEACASVPPDKHSSEGDCGKEEATESAYKNLAVMLGTDELIPQGTSRKQQAEQEAAKEALTQLATVLDCDLSDANGNYKGKLQELLAKQEYVCGTQIQRMLRISGFNPSSVKVEDLTSTEQFVFNVKIRLDDFTYQNQQGHGSKKDAIRNTYLKFGQALGICESSTAENECIATVKDYFKNKSFSLPCEETKQEKDKFFGLLSVRSFSYECEGKGPSEQTARQEASSQALYQLACFFNHETAVRMMSNKDAEHNLGLTLKEHNQSDPSFQHAATQYSITVKLCFSNFTLESKEQSKKSARNKLCAQILGLLGEGDNGWESSVEAAEKKLVGEMMVRLRHLAEEAAV</sequence>
<dbReference type="Pfam" id="PF15112">
    <property type="entry name" value="DUF4559"/>
    <property type="match status" value="3"/>
</dbReference>
<dbReference type="PROSITE" id="PS50137">
    <property type="entry name" value="DS_RBD"/>
    <property type="match status" value="1"/>
</dbReference>
<dbReference type="CDD" id="cd00048">
    <property type="entry name" value="DSRM_SF"/>
    <property type="match status" value="1"/>
</dbReference>
<dbReference type="STRING" id="113540.ENSSFOP00015034863"/>
<dbReference type="GO" id="GO:0003723">
    <property type="term" value="F:RNA binding"/>
    <property type="evidence" value="ECO:0007669"/>
    <property type="project" value="UniProtKB-UniRule"/>
</dbReference>
<gene>
    <name evidence="4" type="ORF">Z043_119327</name>
</gene>
<dbReference type="AlphaFoldDB" id="A0A0P7Y9E3"/>
<evidence type="ECO:0000259" key="3">
    <source>
        <dbReference type="PROSITE" id="PS50137"/>
    </source>
</evidence>
<dbReference type="EMBL" id="JARO02008627">
    <property type="protein sequence ID" value="KPP62485.1"/>
    <property type="molecule type" value="Genomic_DNA"/>
</dbReference>
<evidence type="ECO:0000256" key="1">
    <source>
        <dbReference type="PROSITE-ProRule" id="PRU00266"/>
    </source>
</evidence>
<feature type="non-terminal residue" evidence="4">
    <location>
        <position position="1"/>
    </location>
</feature>
<name>A0A0P7Y9E3_SCLFO</name>
<evidence type="ECO:0000256" key="2">
    <source>
        <dbReference type="SAM" id="Coils"/>
    </source>
</evidence>
<accession>A0A0P7Y9E3</accession>
<organism evidence="4 5">
    <name type="scientific">Scleropages formosus</name>
    <name type="common">Asian bonytongue</name>
    <name type="synonym">Osteoglossum formosum</name>
    <dbReference type="NCBI Taxonomy" id="113540"/>
    <lineage>
        <taxon>Eukaryota</taxon>
        <taxon>Metazoa</taxon>
        <taxon>Chordata</taxon>
        <taxon>Craniata</taxon>
        <taxon>Vertebrata</taxon>
        <taxon>Euteleostomi</taxon>
        <taxon>Actinopterygii</taxon>
        <taxon>Neopterygii</taxon>
        <taxon>Teleostei</taxon>
        <taxon>Osteoglossocephala</taxon>
        <taxon>Osteoglossomorpha</taxon>
        <taxon>Osteoglossiformes</taxon>
        <taxon>Osteoglossidae</taxon>
        <taxon>Scleropages</taxon>
    </lineage>
</organism>
<evidence type="ECO:0000313" key="5">
    <source>
        <dbReference type="Proteomes" id="UP000034805"/>
    </source>
</evidence>
<feature type="domain" description="DRBM" evidence="3">
    <location>
        <begin position="828"/>
        <end position="866"/>
    </location>
</feature>
<dbReference type="Gene3D" id="3.30.160.20">
    <property type="match status" value="1"/>
</dbReference>
<comment type="caution">
    <text evidence="4">The sequence shown here is derived from an EMBL/GenBank/DDBJ whole genome shotgun (WGS) entry which is preliminary data.</text>
</comment>
<keyword evidence="2" id="KW-0175">Coiled coil</keyword>
<reference evidence="4 5" key="1">
    <citation type="submission" date="2015-08" db="EMBL/GenBank/DDBJ databases">
        <title>The genome of the Asian arowana (Scleropages formosus).</title>
        <authorList>
            <person name="Tan M.H."/>
            <person name="Gan H.M."/>
            <person name="Croft L.J."/>
            <person name="Austin C.M."/>
        </authorList>
    </citation>
    <scope>NUCLEOTIDE SEQUENCE [LARGE SCALE GENOMIC DNA]</scope>
    <source>
        <strain evidence="4">Aro1</strain>
    </source>
</reference>
<keyword evidence="1" id="KW-0694">RNA-binding</keyword>